<evidence type="ECO:0000256" key="1">
    <source>
        <dbReference type="ARBA" id="ARBA00004123"/>
    </source>
</evidence>
<dbReference type="GO" id="GO:0031490">
    <property type="term" value="F:chromatin DNA binding"/>
    <property type="evidence" value="ECO:0007669"/>
    <property type="project" value="TreeGrafter"/>
</dbReference>
<evidence type="ECO:0000256" key="13">
    <source>
        <dbReference type="ARBA" id="ARBA00047995"/>
    </source>
</evidence>
<dbReference type="GO" id="GO:0003678">
    <property type="term" value="F:DNA helicase activity"/>
    <property type="evidence" value="ECO:0007669"/>
    <property type="project" value="UniProtKB-EC"/>
</dbReference>
<keyword evidence="10" id="KW-0238">DNA-binding</keyword>
<keyword evidence="8" id="KW-0862">Zinc</keyword>
<dbReference type="Proteomes" id="UP000009192">
    <property type="component" value="Unassembled WGS sequence"/>
</dbReference>
<dbReference type="GO" id="GO:0005721">
    <property type="term" value="C:pericentric heterochromatin"/>
    <property type="evidence" value="ECO:0007669"/>
    <property type="project" value="TreeGrafter"/>
</dbReference>
<dbReference type="GO" id="GO:0010468">
    <property type="term" value="P:regulation of gene expression"/>
    <property type="evidence" value="ECO:0007669"/>
    <property type="project" value="UniProtKB-ARBA"/>
</dbReference>
<dbReference type="CDD" id="cd11726">
    <property type="entry name" value="ADDz_ATRX"/>
    <property type="match status" value="1"/>
</dbReference>
<accession>A0A0Q9XJS6</accession>
<evidence type="ECO:0000313" key="16">
    <source>
        <dbReference type="EMBL" id="KRG04120.1"/>
    </source>
</evidence>
<feature type="region of interest" description="Disordered" evidence="14">
    <location>
        <begin position="789"/>
        <end position="1126"/>
    </location>
</feature>
<dbReference type="InterPro" id="IPR013083">
    <property type="entry name" value="Znf_RING/FYVE/PHD"/>
</dbReference>
<dbReference type="EMBL" id="CH933808">
    <property type="protein sequence ID" value="KRG04120.1"/>
    <property type="molecule type" value="Genomic_DNA"/>
</dbReference>
<keyword evidence="17" id="KW-1185">Reference proteome</keyword>
<dbReference type="PANTHER" id="PTHR46357">
    <property type="entry name" value="TRANSCRIPTIONAL REGULATOR ATRX"/>
    <property type="match status" value="1"/>
</dbReference>
<evidence type="ECO:0000256" key="10">
    <source>
        <dbReference type="ARBA" id="ARBA00023125"/>
    </source>
</evidence>
<keyword evidence="4" id="KW-0547">Nucleotide-binding</keyword>
<feature type="compositionally biased region" description="Basic and acidic residues" evidence="14">
    <location>
        <begin position="875"/>
        <end position="886"/>
    </location>
</feature>
<evidence type="ECO:0000313" key="17">
    <source>
        <dbReference type="Proteomes" id="UP000009192"/>
    </source>
</evidence>
<dbReference type="Gene3D" id="3.30.40.10">
    <property type="entry name" value="Zinc/RING finger domain, C3HC4 (zinc finger)"/>
    <property type="match status" value="1"/>
</dbReference>
<evidence type="ECO:0000256" key="11">
    <source>
        <dbReference type="ARBA" id="ARBA00023204"/>
    </source>
</evidence>
<feature type="region of interest" description="Disordered" evidence="14">
    <location>
        <begin position="225"/>
        <end position="268"/>
    </location>
</feature>
<feature type="region of interest" description="Disordered" evidence="14">
    <location>
        <begin position="484"/>
        <end position="505"/>
    </location>
</feature>
<gene>
    <name evidence="16" type="primary">Dmoj\GI19959</name>
    <name evidence="16" type="ORF">Dmoj_GI19959</name>
</gene>
<sequence>MSSTPGMDTTLTVASPATPSPSLKAFDFDFTGSNYEMDPSISEEERRFYLKMYPTVDLVNQRKVHCTVCRMHLGTAVSTENNIKMHPILRVTHCIKCHDFYNSGEFSKGEDGSELYCRWCGQGGEVYCCSTCPFVFCKSCIIKNLSRGVIVDIEQNENWNCFKCTSKILWPLRAQHWALVNYIQTQKNGLQSLQLSESEMRRQTHKDYSTCCRLAKAKVNSLSDSMESLESNTSKRSHSSSANSAKKSAKPQGPPAKRPKSSNDDIVCTPDLLSMLEPDCQISVAQKPAPRSNITPASAITTTPRIVTVQQNYTGPRPSTNGSSTAGPRSSLPPPLVLSSSGIRYRQSTPSQASVVRRTVVPNAIRSAGPVFHTINGFRVDLNSAAQQDSYRLPNGRLIQVKRQFPAGQSPPTTTTVTRAPIPLTPQVIIRQQPPTVQPPRMLHPNFGSNMGIYNPQTNQQQRAPQVVRVNNGSQVHAMNVAPQPQATAGSGNSSNGGPGGGTTIMMTPASVPKAPTLVRHVFSTSPLGAARTQLQNQIFNAMEICTHLTGKVQTLTMSNAYNEARSYTDVKELYIHLSYLMTYAIGRFKQLQDKCLLDMREMGFKNDANSLENGQLAAEKQASDDEDNEIEIVEPKTDTITIDSDNEEESPSVPKVNLPKGLKITSVKSTAPEAEMSKMDPVTANIDPNEDIDVEAISSSILASLLEVDITEGAGEVKTNQATSPGGTLQKKQPRKKTTHKPNPALLQLERQRMDEMKRNDSKLKMKPIVRLVRAEEQFEVARKWVEKYGQKKSKVNANEQTMEEAGSHKERAVASDTNEDKASEENTDKEQKQLGEGDSPEKLGEEELLEPMDTSDVTKSQTDEAEKNEEDVDNRKNETDKISIDNENLTDVEESETETIKNQNVKAAEAMEEDTETALHEECSENNEEQKEAKQEGIEQKEGAEPVTTITDEAPKDVEQAAPADDDVKNETADTAPSHKELDMENTDNVEDEQKEDTVASEIELDKQTKEDINTEKNDDAAPTTTTQENEDATEQKDEHKDSETELAKQASEEAADKTEAQTDEDNTDTKAIENEETDFDAATRSSSLSEAAAATEQEAAEIPASNSPTKESIEITVEEDQLATPLELQYDCSASLD</sequence>
<feature type="compositionally biased region" description="Low complexity" evidence="14">
    <location>
        <begin position="1085"/>
        <end position="1104"/>
    </location>
</feature>
<feature type="compositionally biased region" description="Polar residues" evidence="14">
    <location>
        <begin position="719"/>
        <end position="732"/>
    </location>
</feature>
<feature type="region of interest" description="Disordered" evidence="14">
    <location>
        <begin position="717"/>
        <end position="753"/>
    </location>
</feature>
<dbReference type="PROSITE" id="PS51533">
    <property type="entry name" value="ADD"/>
    <property type="match status" value="1"/>
</dbReference>
<dbReference type="Pfam" id="PF17981">
    <property type="entry name" value="ADD_ATRX"/>
    <property type="match status" value="1"/>
</dbReference>
<proteinExistence type="inferred from homology"/>
<keyword evidence="12" id="KW-0539">Nucleus</keyword>
<dbReference type="GO" id="GO:0005634">
    <property type="term" value="C:nucleus"/>
    <property type="evidence" value="ECO:0007669"/>
    <property type="project" value="UniProtKB-SubCell"/>
</dbReference>
<evidence type="ECO:0000256" key="7">
    <source>
        <dbReference type="ARBA" id="ARBA00022801"/>
    </source>
</evidence>
<feature type="compositionally biased region" description="Low complexity" evidence="14">
    <location>
        <begin position="231"/>
        <end position="246"/>
    </location>
</feature>
<name>A0A0Q9XJS6_DROMO</name>
<feature type="compositionally biased region" description="Basic and acidic residues" evidence="14">
    <location>
        <begin position="1006"/>
        <end position="1022"/>
    </location>
</feature>
<feature type="compositionally biased region" description="Basic and acidic residues" evidence="14">
    <location>
        <begin position="968"/>
        <end position="985"/>
    </location>
</feature>
<evidence type="ECO:0000256" key="3">
    <source>
        <dbReference type="ARBA" id="ARBA00022723"/>
    </source>
</evidence>
<dbReference type="FunFam" id="3.30.40.10:FF:000524">
    <property type="entry name" value="Uncharacterized protein, isoform C"/>
    <property type="match status" value="1"/>
</dbReference>
<dbReference type="GO" id="GO:0006281">
    <property type="term" value="P:DNA repair"/>
    <property type="evidence" value="ECO:0007669"/>
    <property type="project" value="UniProtKB-KW"/>
</dbReference>
<dbReference type="GO" id="GO:0016787">
    <property type="term" value="F:hydrolase activity"/>
    <property type="evidence" value="ECO:0007669"/>
    <property type="project" value="UniProtKB-KW"/>
</dbReference>
<dbReference type="InterPro" id="IPR052131">
    <property type="entry name" value="ATRX_domain-containing"/>
</dbReference>
<evidence type="ECO:0000259" key="15">
    <source>
        <dbReference type="PROSITE" id="PS51533"/>
    </source>
</evidence>
<dbReference type="SUPFAM" id="SSF57903">
    <property type="entry name" value="FYVE/PHD zinc finger"/>
    <property type="match status" value="1"/>
</dbReference>
<organism evidence="16 17">
    <name type="scientific">Drosophila mojavensis</name>
    <name type="common">Fruit fly</name>
    <dbReference type="NCBI Taxonomy" id="7230"/>
    <lineage>
        <taxon>Eukaryota</taxon>
        <taxon>Metazoa</taxon>
        <taxon>Ecdysozoa</taxon>
        <taxon>Arthropoda</taxon>
        <taxon>Hexapoda</taxon>
        <taxon>Insecta</taxon>
        <taxon>Pterygota</taxon>
        <taxon>Neoptera</taxon>
        <taxon>Endopterygota</taxon>
        <taxon>Diptera</taxon>
        <taxon>Brachycera</taxon>
        <taxon>Muscomorpha</taxon>
        <taxon>Ephydroidea</taxon>
        <taxon>Drosophilidae</taxon>
        <taxon>Drosophila</taxon>
    </lineage>
</organism>
<feature type="domain" description="PHD-type" evidence="15">
    <location>
        <begin position="54"/>
        <end position="192"/>
    </location>
</feature>
<keyword evidence="11" id="KW-0234">DNA repair</keyword>
<keyword evidence="5" id="KW-0227">DNA damage</keyword>
<dbReference type="AlphaFoldDB" id="A0A0Q9XJS6"/>
<keyword evidence="7" id="KW-0378">Hydrolase</keyword>
<comment type="subcellular location">
    <subcellularLocation>
        <location evidence="1">Nucleus</location>
    </subcellularLocation>
</comment>
<keyword evidence="3" id="KW-0479">Metal-binding</keyword>
<evidence type="ECO:0000256" key="8">
    <source>
        <dbReference type="ARBA" id="ARBA00022833"/>
    </source>
</evidence>
<feature type="compositionally biased region" description="Basic and acidic residues" evidence="14">
    <location>
        <begin position="807"/>
        <end position="847"/>
    </location>
</feature>
<protein>
    <submittedName>
        <fullName evidence="16">Uncharacterized protein, isoform B</fullName>
    </submittedName>
</protein>
<feature type="compositionally biased region" description="Basic and acidic residues" evidence="14">
    <location>
        <begin position="919"/>
        <end position="946"/>
    </location>
</feature>
<dbReference type="InParanoid" id="A0A0Q9XJS6"/>
<dbReference type="GO" id="GO:0006338">
    <property type="term" value="P:chromatin remodeling"/>
    <property type="evidence" value="ECO:0007669"/>
    <property type="project" value="TreeGrafter"/>
</dbReference>
<feature type="compositionally biased region" description="Acidic residues" evidence="14">
    <location>
        <begin position="890"/>
        <end position="899"/>
    </location>
</feature>
<feature type="compositionally biased region" description="Basic and acidic residues" evidence="14">
    <location>
        <begin position="1036"/>
        <end position="1063"/>
    </location>
</feature>
<dbReference type="PANTHER" id="PTHR46357:SF1">
    <property type="entry name" value="TRANSCRIPTIONAL REGULATOR ATRX"/>
    <property type="match status" value="1"/>
</dbReference>
<dbReference type="GO" id="GO:0031297">
    <property type="term" value="P:replication fork processing"/>
    <property type="evidence" value="ECO:0007669"/>
    <property type="project" value="TreeGrafter"/>
</dbReference>
<evidence type="ECO:0000256" key="2">
    <source>
        <dbReference type="ARBA" id="ARBA00007025"/>
    </source>
</evidence>
<comment type="catalytic activity">
    <reaction evidence="13">
        <text>ATP + H2O = ADP + phosphate + H(+)</text>
        <dbReference type="Rhea" id="RHEA:13065"/>
        <dbReference type="ChEBI" id="CHEBI:15377"/>
        <dbReference type="ChEBI" id="CHEBI:15378"/>
        <dbReference type="ChEBI" id="CHEBI:30616"/>
        <dbReference type="ChEBI" id="CHEBI:43474"/>
        <dbReference type="ChEBI" id="CHEBI:456216"/>
        <dbReference type="EC" id="3.6.4.12"/>
    </reaction>
</comment>
<evidence type="ECO:0000256" key="4">
    <source>
        <dbReference type="ARBA" id="ARBA00022741"/>
    </source>
</evidence>
<reference evidence="16 17" key="1">
    <citation type="journal article" date="2007" name="Nature">
        <title>Evolution of genes and genomes on the Drosophila phylogeny.</title>
        <authorList>
            <consortium name="Drosophila 12 Genomes Consortium"/>
            <person name="Clark A.G."/>
            <person name="Eisen M.B."/>
            <person name="Smith D.R."/>
            <person name="Bergman C.M."/>
            <person name="Oliver B."/>
            <person name="Markow T.A."/>
            <person name="Kaufman T.C."/>
            <person name="Kellis M."/>
            <person name="Gelbart W."/>
            <person name="Iyer V.N."/>
            <person name="Pollard D.A."/>
            <person name="Sackton T.B."/>
            <person name="Larracuente A.M."/>
            <person name="Singh N.D."/>
            <person name="Abad J.P."/>
            <person name="Abt D.N."/>
            <person name="Adryan B."/>
            <person name="Aguade M."/>
            <person name="Akashi H."/>
            <person name="Anderson W.W."/>
            <person name="Aquadro C.F."/>
            <person name="Ardell D.H."/>
            <person name="Arguello R."/>
            <person name="Artieri C.G."/>
            <person name="Barbash D.A."/>
            <person name="Barker D."/>
            <person name="Barsanti P."/>
            <person name="Batterham P."/>
            <person name="Batzoglou S."/>
            <person name="Begun D."/>
            <person name="Bhutkar A."/>
            <person name="Blanco E."/>
            <person name="Bosak S.A."/>
            <person name="Bradley R.K."/>
            <person name="Brand A.D."/>
            <person name="Brent M.R."/>
            <person name="Brooks A.N."/>
            <person name="Brown R.H."/>
            <person name="Butlin R.K."/>
            <person name="Caggese C."/>
            <person name="Calvi B.R."/>
            <person name="Bernardo de Carvalho A."/>
            <person name="Caspi A."/>
            <person name="Castrezana S."/>
            <person name="Celniker S.E."/>
            <person name="Chang J.L."/>
            <person name="Chapple C."/>
            <person name="Chatterji S."/>
            <person name="Chinwalla A."/>
            <person name="Civetta A."/>
            <person name="Clifton S.W."/>
            <person name="Comeron J.M."/>
            <person name="Costello J.C."/>
            <person name="Coyne J.A."/>
            <person name="Daub J."/>
            <person name="David R.G."/>
            <person name="Delcher A.L."/>
            <person name="Delehaunty K."/>
            <person name="Do C.B."/>
            <person name="Ebling H."/>
            <person name="Edwards K."/>
            <person name="Eickbush T."/>
            <person name="Evans J.D."/>
            <person name="Filipski A."/>
            <person name="Findeiss S."/>
            <person name="Freyhult E."/>
            <person name="Fulton L."/>
            <person name="Fulton R."/>
            <person name="Garcia A.C."/>
            <person name="Gardiner A."/>
            <person name="Garfield D.A."/>
            <person name="Garvin B.E."/>
            <person name="Gibson G."/>
            <person name="Gilbert D."/>
            <person name="Gnerre S."/>
            <person name="Godfrey J."/>
            <person name="Good R."/>
            <person name="Gotea V."/>
            <person name="Gravely B."/>
            <person name="Greenberg A.J."/>
            <person name="Griffiths-Jones S."/>
            <person name="Gross S."/>
            <person name="Guigo R."/>
            <person name="Gustafson E.A."/>
            <person name="Haerty W."/>
            <person name="Hahn M.W."/>
            <person name="Halligan D.L."/>
            <person name="Halpern A.L."/>
            <person name="Halter G.M."/>
            <person name="Han M.V."/>
            <person name="Heger A."/>
            <person name="Hillier L."/>
            <person name="Hinrichs A.S."/>
            <person name="Holmes I."/>
            <person name="Hoskins R.A."/>
            <person name="Hubisz M.J."/>
            <person name="Hultmark D."/>
            <person name="Huntley M.A."/>
            <person name="Jaffe D.B."/>
            <person name="Jagadeeshan S."/>
            <person name="Jeck W.R."/>
            <person name="Johnson J."/>
            <person name="Jones C.D."/>
            <person name="Jordan W.C."/>
            <person name="Karpen G.H."/>
            <person name="Kataoka E."/>
            <person name="Keightley P.D."/>
            <person name="Kheradpour P."/>
            <person name="Kirkness E.F."/>
            <person name="Koerich L.B."/>
            <person name="Kristiansen K."/>
            <person name="Kudrna D."/>
            <person name="Kulathinal R.J."/>
            <person name="Kumar S."/>
            <person name="Kwok R."/>
            <person name="Lander E."/>
            <person name="Langley C.H."/>
            <person name="Lapoint R."/>
            <person name="Lazzaro B.P."/>
            <person name="Lee S.J."/>
            <person name="Levesque L."/>
            <person name="Li R."/>
            <person name="Lin C.F."/>
            <person name="Lin M.F."/>
            <person name="Lindblad-Toh K."/>
            <person name="Llopart A."/>
            <person name="Long M."/>
            <person name="Low L."/>
            <person name="Lozovsky E."/>
            <person name="Lu J."/>
            <person name="Luo M."/>
            <person name="Machado C.A."/>
            <person name="Makalowski W."/>
            <person name="Marzo M."/>
            <person name="Matsuda M."/>
            <person name="Matzkin L."/>
            <person name="McAllister B."/>
            <person name="McBride C.S."/>
            <person name="McKernan B."/>
            <person name="McKernan K."/>
            <person name="Mendez-Lago M."/>
            <person name="Minx P."/>
            <person name="Mollenhauer M.U."/>
            <person name="Montooth K."/>
            <person name="Mount S.M."/>
            <person name="Mu X."/>
            <person name="Myers E."/>
            <person name="Negre B."/>
            <person name="Newfeld S."/>
            <person name="Nielsen R."/>
            <person name="Noor M.A."/>
            <person name="O'Grady P."/>
            <person name="Pachter L."/>
            <person name="Papaceit M."/>
            <person name="Parisi M.J."/>
            <person name="Parisi M."/>
            <person name="Parts L."/>
            <person name="Pedersen J.S."/>
            <person name="Pesole G."/>
            <person name="Phillippy A.M."/>
            <person name="Ponting C.P."/>
            <person name="Pop M."/>
            <person name="Porcelli D."/>
            <person name="Powell J.R."/>
            <person name="Prohaska S."/>
            <person name="Pruitt K."/>
            <person name="Puig M."/>
            <person name="Quesneville H."/>
            <person name="Ram K.R."/>
            <person name="Rand D."/>
            <person name="Rasmussen M.D."/>
            <person name="Reed L.K."/>
            <person name="Reenan R."/>
            <person name="Reily A."/>
            <person name="Remington K.A."/>
            <person name="Rieger T.T."/>
            <person name="Ritchie M.G."/>
            <person name="Robin C."/>
            <person name="Rogers Y.H."/>
            <person name="Rohde C."/>
            <person name="Rozas J."/>
            <person name="Rubenfield M.J."/>
            <person name="Ruiz A."/>
            <person name="Russo S."/>
            <person name="Salzberg S.L."/>
            <person name="Sanchez-Gracia A."/>
            <person name="Saranga D.J."/>
            <person name="Sato H."/>
            <person name="Schaeffer S.W."/>
            <person name="Schatz M.C."/>
            <person name="Schlenke T."/>
            <person name="Schwartz R."/>
            <person name="Segarra C."/>
            <person name="Singh R.S."/>
            <person name="Sirot L."/>
            <person name="Sirota M."/>
            <person name="Sisneros N.B."/>
            <person name="Smith C.D."/>
            <person name="Smith T.F."/>
            <person name="Spieth J."/>
            <person name="Stage D.E."/>
            <person name="Stark A."/>
            <person name="Stephan W."/>
            <person name="Strausberg R.L."/>
            <person name="Strempel S."/>
            <person name="Sturgill D."/>
            <person name="Sutton G."/>
            <person name="Sutton G.G."/>
            <person name="Tao W."/>
            <person name="Teichmann S."/>
            <person name="Tobari Y.N."/>
            <person name="Tomimura Y."/>
            <person name="Tsolas J.M."/>
            <person name="Valente V.L."/>
            <person name="Venter E."/>
            <person name="Venter J.C."/>
            <person name="Vicario S."/>
            <person name="Vieira F.G."/>
            <person name="Vilella A.J."/>
            <person name="Villasante A."/>
            <person name="Walenz B."/>
            <person name="Wang J."/>
            <person name="Wasserman M."/>
            <person name="Watts T."/>
            <person name="Wilson D."/>
            <person name="Wilson R.K."/>
            <person name="Wing R.A."/>
            <person name="Wolfner M.F."/>
            <person name="Wong A."/>
            <person name="Wong G.K."/>
            <person name="Wu C.I."/>
            <person name="Wu G."/>
            <person name="Yamamoto D."/>
            <person name="Yang H.P."/>
            <person name="Yang S.P."/>
            <person name="Yorke J.A."/>
            <person name="Yoshida K."/>
            <person name="Zdobnov E."/>
            <person name="Zhang P."/>
            <person name="Zhang Y."/>
            <person name="Zimin A.V."/>
            <person name="Baldwin J."/>
            <person name="Abdouelleil A."/>
            <person name="Abdulkadir J."/>
            <person name="Abebe A."/>
            <person name="Abera B."/>
            <person name="Abreu J."/>
            <person name="Acer S.C."/>
            <person name="Aftuck L."/>
            <person name="Alexander A."/>
            <person name="An P."/>
            <person name="Anderson E."/>
            <person name="Anderson S."/>
            <person name="Arachi H."/>
            <person name="Azer M."/>
            <person name="Bachantsang P."/>
            <person name="Barry A."/>
            <person name="Bayul T."/>
            <person name="Berlin A."/>
            <person name="Bessette D."/>
            <person name="Bloom T."/>
            <person name="Blye J."/>
            <person name="Boguslavskiy L."/>
            <person name="Bonnet C."/>
            <person name="Boukhgalter B."/>
            <person name="Bourzgui I."/>
            <person name="Brown A."/>
            <person name="Cahill P."/>
            <person name="Channer S."/>
            <person name="Cheshatsang Y."/>
            <person name="Chuda L."/>
            <person name="Citroen M."/>
            <person name="Collymore A."/>
            <person name="Cooke P."/>
            <person name="Costello M."/>
            <person name="D'Aco K."/>
            <person name="Daza R."/>
            <person name="De Haan G."/>
            <person name="DeGray S."/>
            <person name="DeMaso C."/>
            <person name="Dhargay N."/>
            <person name="Dooley K."/>
            <person name="Dooley E."/>
            <person name="Doricent M."/>
            <person name="Dorje P."/>
            <person name="Dorjee K."/>
            <person name="Dupes A."/>
            <person name="Elong R."/>
            <person name="Falk J."/>
            <person name="Farina A."/>
            <person name="Faro S."/>
            <person name="Ferguson D."/>
            <person name="Fisher S."/>
            <person name="Foley C.D."/>
            <person name="Franke A."/>
            <person name="Friedrich D."/>
            <person name="Gadbois L."/>
            <person name="Gearin G."/>
            <person name="Gearin C.R."/>
            <person name="Giannoukos G."/>
            <person name="Goode T."/>
            <person name="Graham J."/>
            <person name="Grandbois E."/>
            <person name="Grewal S."/>
            <person name="Gyaltsen K."/>
            <person name="Hafez N."/>
            <person name="Hagos B."/>
            <person name="Hall J."/>
            <person name="Henson C."/>
            <person name="Hollinger A."/>
            <person name="Honan T."/>
            <person name="Huard M.D."/>
            <person name="Hughes L."/>
            <person name="Hurhula B."/>
            <person name="Husby M.E."/>
            <person name="Kamat A."/>
            <person name="Kanga B."/>
            <person name="Kashin S."/>
            <person name="Khazanovich D."/>
            <person name="Kisner P."/>
            <person name="Lance K."/>
            <person name="Lara M."/>
            <person name="Lee W."/>
            <person name="Lennon N."/>
            <person name="Letendre F."/>
            <person name="LeVine R."/>
            <person name="Lipovsky A."/>
            <person name="Liu X."/>
            <person name="Liu J."/>
            <person name="Liu S."/>
            <person name="Lokyitsang T."/>
            <person name="Lokyitsang Y."/>
            <person name="Lubonja R."/>
            <person name="Lui A."/>
            <person name="MacDonald P."/>
            <person name="Magnisalis V."/>
            <person name="Maru K."/>
            <person name="Matthews C."/>
            <person name="McCusker W."/>
            <person name="McDonough S."/>
            <person name="Mehta T."/>
            <person name="Meldrim J."/>
            <person name="Meneus L."/>
            <person name="Mihai O."/>
            <person name="Mihalev A."/>
            <person name="Mihova T."/>
            <person name="Mittelman R."/>
            <person name="Mlenga V."/>
            <person name="Montmayeur A."/>
            <person name="Mulrain L."/>
            <person name="Navidi A."/>
            <person name="Naylor J."/>
            <person name="Negash T."/>
            <person name="Nguyen T."/>
            <person name="Nguyen N."/>
            <person name="Nicol R."/>
            <person name="Norbu C."/>
            <person name="Norbu N."/>
            <person name="Novod N."/>
            <person name="O'Neill B."/>
            <person name="Osman S."/>
            <person name="Markiewicz E."/>
            <person name="Oyono O.L."/>
            <person name="Patti C."/>
            <person name="Phunkhang P."/>
            <person name="Pierre F."/>
            <person name="Priest M."/>
            <person name="Raghuraman S."/>
            <person name="Rege F."/>
            <person name="Reyes R."/>
            <person name="Rise C."/>
            <person name="Rogov P."/>
            <person name="Ross K."/>
            <person name="Ryan E."/>
            <person name="Settipalli S."/>
            <person name="Shea T."/>
            <person name="Sherpa N."/>
            <person name="Shi L."/>
            <person name="Shih D."/>
            <person name="Sparrow T."/>
            <person name="Spaulding J."/>
            <person name="Stalker J."/>
            <person name="Stange-Thomann N."/>
            <person name="Stavropoulos S."/>
            <person name="Stone C."/>
            <person name="Strader C."/>
            <person name="Tesfaye S."/>
            <person name="Thomson T."/>
            <person name="Thoulutsang Y."/>
            <person name="Thoulutsang D."/>
            <person name="Topham K."/>
            <person name="Topping I."/>
            <person name="Tsamla T."/>
            <person name="Vassiliev H."/>
            <person name="Vo A."/>
            <person name="Wangchuk T."/>
            <person name="Wangdi T."/>
            <person name="Weiand M."/>
            <person name="Wilkinson J."/>
            <person name="Wilson A."/>
            <person name="Yadav S."/>
            <person name="Young G."/>
            <person name="Yu Q."/>
            <person name="Zembek L."/>
            <person name="Zhong D."/>
            <person name="Zimmer A."/>
            <person name="Zwirko Z."/>
            <person name="Jaffe D.B."/>
            <person name="Alvarez P."/>
            <person name="Brockman W."/>
            <person name="Butler J."/>
            <person name="Chin C."/>
            <person name="Gnerre S."/>
            <person name="Grabherr M."/>
            <person name="Kleber M."/>
            <person name="Mauceli E."/>
            <person name="MacCallum I."/>
        </authorList>
    </citation>
    <scope>NUCLEOTIDE SEQUENCE [LARGE SCALE GENOMIC DNA]</scope>
    <source>
        <strain evidence="17">Tucson 15081-1352.22</strain>
    </source>
</reference>
<feature type="compositionally biased region" description="Acidic residues" evidence="14">
    <location>
        <begin position="986"/>
        <end position="997"/>
    </location>
</feature>
<keyword evidence="6" id="KW-0863">Zinc-finger</keyword>
<evidence type="ECO:0000256" key="12">
    <source>
        <dbReference type="ARBA" id="ARBA00023242"/>
    </source>
</evidence>
<dbReference type="FunCoup" id="A0A0Q9XJS6">
    <property type="interactions" value="98"/>
</dbReference>
<evidence type="ECO:0000256" key="6">
    <source>
        <dbReference type="ARBA" id="ARBA00022771"/>
    </source>
</evidence>
<feature type="region of interest" description="Disordered" evidence="14">
    <location>
        <begin position="286"/>
        <end position="334"/>
    </location>
</feature>
<dbReference type="OrthoDB" id="6286493at2759"/>
<dbReference type="InterPro" id="IPR011011">
    <property type="entry name" value="Znf_FYVE_PHD"/>
</dbReference>
<evidence type="ECO:0000256" key="9">
    <source>
        <dbReference type="ARBA" id="ARBA00022840"/>
    </source>
</evidence>
<evidence type="ECO:0000256" key="5">
    <source>
        <dbReference type="ARBA" id="ARBA00022763"/>
    </source>
</evidence>
<feature type="compositionally biased region" description="Polar residues" evidence="14">
    <location>
        <begin position="292"/>
        <end position="328"/>
    </location>
</feature>
<evidence type="ECO:0000256" key="14">
    <source>
        <dbReference type="SAM" id="MobiDB-lite"/>
    </source>
</evidence>
<dbReference type="InterPro" id="IPR041430">
    <property type="entry name" value="ADD_ATRX"/>
</dbReference>
<dbReference type="GO" id="GO:0005524">
    <property type="term" value="F:ATP binding"/>
    <property type="evidence" value="ECO:0007669"/>
    <property type="project" value="UniProtKB-KW"/>
</dbReference>
<comment type="similarity">
    <text evidence="2">Belongs to the SNF2/RAD54 helicase family.</text>
</comment>
<dbReference type="GO" id="GO:0008270">
    <property type="term" value="F:zinc ion binding"/>
    <property type="evidence" value="ECO:0007669"/>
    <property type="project" value="UniProtKB-KW"/>
</dbReference>
<dbReference type="KEGG" id="dmo:Dmoj_GI19959"/>
<keyword evidence="9" id="KW-0067">ATP-binding</keyword>
<dbReference type="InterPro" id="IPR025766">
    <property type="entry name" value="ADD"/>
</dbReference>